<dbReference type="EMBL" id="PCRS01000023">
    <property type="protein sequence ID" value="PIP24938.1"/>
    <property type="molecule type" value="Genomic_DNA"/>
</dbReference>
<reference evidence="1 2" key="1">
    <citation type="submission" date="2017-09" db="EMBL/GenBank/DDBJ databases">
        <title>Depth-based differentiation of microbial function through sediment-hosted aquifers and enrichment of novel symbionts in the deep terrestrial subsurface.</title>
        <authorList>
            <person name="Probst A.J."/>
            <person name="Ladd B."/>
            <person name="Jarett J.K."/>
            <person name="Geller-Mcgrath D.E."/>
            <person name="Sieber C.M."/>
            <person name="Emerson J.B."/>
            <person name="Anantharaman K."/>
            <person name="Thomas B.C."/>
            <person name="Malmstrom R."/>
            <person name="Stieglmeier M."/>
            <person name="Klingl A."/>
            <person name="Woyke T."/>
            <person name="Ryan C.M."/>
            <person name="Banfield J.F."/>
        </authorList>
    </citation>
    <scope>NUCLEOTIDE SEQUENCE [LARGE SCALE GENOMIC DNA]</scope>
    <source>
        <strain evidence="1">CG23_combo_of_CG06-09_8_20_14_all_36_12</strain>
    </source>
</reference>
<evidence type="ECO:0000313" key="2">
    <source>
        <dbReference type="Proteomes" id="UP000228681"/>
    </source>
</evidence>
<protein>
    <submittedName>
        <fullName evidence="1">Uncharacterized protein</fullName>
    </submittedName>
</protein>
<accession>A0A2G9Z0C7</accession>
<dbReference type="Proteomes" id="UP000228681">
    <property type="component" value="Unassembled WGS sequence"/>
</dbReference>
<sequence length="138" mass="15988">MAWKHWYDSGKILDNEGKRVYYYDYRDNEEDGLCIGLYPEITEHGEQLSCFPSTWKEGSVAVRQWYKLRRGDVGGMEVCNCGKHVAIWSAGQGLTDLIERTLSVYEIDETTGKKLMEKSGFWDAYDSELRKAIEEIKT</sequence>
<proteinExistence type="predicted"/>
<gene>
    <name evidence="1" type="ORF">COX34_01495</name>
</gene>
<organism evidence="1 2">
    <name type="scientific">Candidatus Nealsonbacteria bacterium CG23_combo_of_CG06-09_8_20_14_all_36_12</name>
    <dbReference type="NCBI Taxonomy" id="1974718"/>
    <lineage>
        <taxon>Bacteria</taxon>
        <taxon>Candidatus Nealsoniibacteriota</taxon>
    </lineage>
</organism>
<comment type="caution">
    <text evidence="1">The sequence shown here is derived from an EMBL/GenBank/DDBJ whole genome shotgun (WGS) entry which is preliminary data.</text>
</comment>
<dbReference type="AlphaFoldDB" id="A0A2G9Z0C7"/>
<name>A0A2G9Z0C7_9BACT</name>
<evidence type="ECO:0000313" key="1">
    <source>
        <dbReference type="EMBL" id="PIP24938.1"/>
    </source>
</evidence>